<dbReference type="SUPFAM" id="SSF50104">
    <property type="entry name" value="Translation proteins SH3-like domain"/>
    <property type="match status" value="1"/>
</dbReference>
<keyword evidence="3 5" id="KW-0687">Ribonucleoprotein</keyword>
<evidence type="ECO:0000256" key="1">
    <source>
        <dbReference type="ARBA" id="ARBA00005636"/>
    </source>
</evidence>
<dbReference type="Gene3D" id="2.30.30.30">
    <property type="match status" value="1"/>
</dbReference>
<dbReference type="Gene3D" id="2.40.50.140">
    <property type="entry name" value="Nucleic acid-binding proteins"/>
    <property type="match status" value="1"/>
</dbReference>
<dbReference type="GO" id="GO:0002181">
    <property type="term" value="P:cytoplasmic translation"/>
    <property type="evidence" value="ECO:0007669"/>
    <property type="project" value="TreeGrafter"/>
</dbReference>
<protein>
    <recommendedName>
        <fullName evidence="4 5">Large ribosomal subunit protein uL2</fullName>
    </recommendedName>
</protein>
<evidence type="ECO:0000256" key="6">
    <source>
        <dbReference type="SAM" id="MobiDB-lite"/>
    </source>
</evidence>
<keyword evidence="5" id="KW-0694">RNA-binding</keyword>
<dbReference type="Pfam" id="PF00181">
    <property type="entry name" value="Ribosomal_L2_N"/>
    <property type="match status" value="1"/>
</dbReference>
<dbReference type="Gene3D" id="4.10.950.10">
    <property type="entry name" value="Ribosomal protein L2, domain 3"/>
    <property type="match status" value="1"/>
</dbReference>
<gene>
    <name evidence="5" type="primary">rplB</name>
    <name evidence="9" type="ORF">US42_C0014G0009</name>
</gene>
<dbReference type="FunFam" id="4.10.950.10:FF:000001">
    <property type="entry name" value="50S ribosomal protein L2"/>
    <property type="match status" value="1"/>
</dbReference>
<dbReference type="AlphaFoldDB" id="A0A0G0GAY9"/>
<dbReference type="EMBL" id="LBSX01000014">
    <property type="protein sequence ID" value="KKQ27112.1"/>
    <property type="molecule type" value="Genomic_DNA"/>
</dbReference>
<feature type="region of interest" description="Disordered" evidence="6">
    <location>
        <begin position="219"/>
        <end position="278"/>
    </location>
</feature>
<dbReference type="InterPro" id="IPR022669">
    <property type="entry name" value="Ribosomal_uL2_C"/>
</dbReference>
<dbReference type="InterPro" id="IPR012340">
    <property type="entry name" value="NA-bd_OB-fold"/>
</dbReference>
<dbReference type="InterPro" id="IPR005880">
    <property type="entry name" value="Ribosomal_uL2_bac/org-type"/>
</dbReference>
<dbReference type="FunFam" id="2.30.30.30:FF:000001">
    <property type="entry name" value="50S ribosomal protein L2"/>
    <property type="match status" value="1"/>
</dbReference>
<evidence type="ECO:0000256" key="2">
    <source>
        <dbReference type="ARBA" id="ARBA00022980"/>
    </source>
</evidence>
<dbReference type="GO" id="GO:0019843">
    <property type="term" value="F:rRNA binding"/>
    <property type="evidence" value="ECO:0007669"/>
    <property type="project" value="UniProtKB-UniRule"/>
</dbReference>
<dbReference type="GO" id="GO:0003735">
    <property type="term" value="F:structural constituent of ribosome"/>
    <property type="evidence" value="ECO:0007669"/>
    <property type="project" value="InterPro"/>
</dbReference>
<name>A0A0G0GAY9_9BACT</name>
<evidence type="ECO:0000256" key="5">
    <source>
        <dbReference type="HAMAP-Rule" id="MF_01320"/>
    </source>
</evidence>
<dbReference type="Pfam" id="PF03947">
    <property type="entry name" value="Ribosomal_L2_C"/>
    <property type="match status" value="1"/>
</dbReference>
<feature type="region of interest" description="Disordered" evidence="6">
    <location>
        <begin position="1"/>
        <end position="24"/>
    </location>
</feature>
<keyword evidence="2 5" id="KW-0689">Ribosomal protein</keyword>
<proteinExistence type="inferred from homology"/>
<comment type="caution">
    <text evidence="9">The sequence shown here is derived from an EMBL/GenBank/DDBJ whole genome shotgun (WGS) entry which is preliminary data.</text>
</comment>
<dbReference type="PANTHER" id="PTHR13691">
    <property type="entry name" value="RIBOSOMAL PROTEIN L2"/>
    <property type="match status" value="1"/>
</dbReference>
<reference evidence="9 10" key="1">
    <citation type="journal article" date="2015" name="Nature">
        <title>rRNA introns, odd ribosomes, and small enigmatic genomes across a large radiation of phyla.</title>
        <authorList>
            <person name="Brown C.T."/>
            <person name="Hug L.A."/>
            <person name="Thomas B.C."/>
            <person name="Sharon I."/>
            <person name="Castelle C.J."/>
            <person name="Singh A."/>
            <person name="Wilkins M.J."/>
            <person name="Williams K.H."/>
            <person name="Banfield J.F."/>
        </authorList>
    </citation>
    <scope>NUCLEOTIDE SEQUENCE [LARGE SCALE GENOMIC DNA]</scope>
</reference>
<comment type="function">
    <text evidence="5">One of the primary rRNA binding proteins. Required for association of the 30S and 50S subunits to form the 70S ribosome, for tRNA binding and peptide bond formation. It has been suggested to have peptidyltransferase activity; this is somewhat controversial. Makes several contacts with the 16S rRNA in the 70S ribosome.</text>
</comment>
<dbReference type="InterPro" id="IPR014726">
    <property type="entry name" value="Ribosomal_uL2_dom3"/>
</dbReference>
<dbReference type="PIRSF" id="PIRSF002158">
    <property type="entry name" value="Ribosomal_L2"/>
    <property type="match status" value="1"/>
</dbReference>
<comment type="similarity">
    <text evidence="1 5">Belongs to the universal ribosomal protein uL2 family.</text>
</comment>
<organism evidence="9 10">
    <name type="scientific">Candidatus Magasanikbacteria bacterium GW2011_GWC2_37_14</name>
    <dbReference type="NCBI Taxonomy" id="1619046"/>
    <lineage>
        <taxon>Bacteria</taxon>
        <taxon>Candidatus Magasanikiibacteriota</taxon>
    </lineage>
</organism>
<dbReference type="GO" id="GO:0016740">
    <property type="term" value="F:transferase activity"/>
    <property type="evidence" value="ECO:0007669"/>
    <property type="project" value="InterPro"/>
</dbReference>
<dbReference type="SMART" id="SM01383">
    <property type="entry name" value="Ribosomal_L2"/>
    <property type="match status" value="1"/>
</dbReference>
<comment type="subunit">
    <text evidence="5">Part of the 50S ribosomal subunit. Forms a bridge to the 30S subunit in the 70S ribosome.</text>
</comment>
<feature type="compositionally biased region" description="Basic residues" evidence="6">
    <location>
        <begin position="252"/>
        <end position="265"/>
    </location>
</feature>
<evidence type="ECO:0000259" key="7">
    <source>
        <dbReference type="SMART" id="SM01382"/>
    </source>
</evidence>
<dbReference type="FunFam" id="2.40.50.140:FF:000003">
    <property type="entry name" value="50S ribosomal protein L2"/>
    <property type="match status" value="1"/>
</dbReference>
<dbReference type="InterPro" id="IPR014722">
    <property type="entry name" value="Rib_uL2_dom2"/>
</dbReference>
<sequence>MSVKVYKPTSPGRRKSSVQDFSDITKSKPEKSLIKILKKKSGRNNTGNITVRHQGGGVKRMYREVDFKQSKFDIIAEVKTIEYDPNRGARIMMVEYTDGVKAYWLAPQGIKIGEKLVSSEKHVEPKVGNRMPLQEIPVGLFVYNVELTQAKGGQIVRGAGNGAQLQVIEGDYAQLKLPSGEMRLVKKNCLASIGMVSNPDYNLIRWGKAGRMRKRGIRPTVKGKNMNPVDHPHGGGEGHSPIGLRGGPKTMWGKKARGVKTRKPGKWSNKFIISKRKK</sequence>
<dbReference type="InterPro" id="IPR022666">
    <property type="entry name" value="Ribosomal_uL2_RNA-bd_dom"/>
</dbReference>
<dbReference type="SMART" id="SM01382">
    <property type="entry name" value="Ribosomal_L2_C"/>
    <property type="match status" value="1"/>
</dbReference>
<dbReference type="GO" id="GO:0015934">
    <property type="term" value="C:large ribosomal subunit"/>
    <property type="evidence" value="ECO:0007669"/>
    <property type="project" value="InterPro"/>
</dbReference>
<dbReference type="STRING" id="1619046.US42_C0014G0009"/>
<evidence type="ECO:0000256" key="3">
    <source>
        <dbReference type="ARBA" id="ARBA00023274"/>
    </source>
</evidence>
<feature type="domain" description="Large ribosomal subunit protein uL2 C-terminal" evidence="7">
    <location>
        <begin position="125"/>
        <end position="255"/>
    </location>
</feature>
<dbReference type="HAMAP" id="MF_01320_B">
    <property type="entry name" value="Ribosomal_uL2_B"/>
    <property type="match status" value="1"/>
</dbReference>
<dbReference type="SUPFAM" id="SSF50249">
    <property type="entry name" value="Nucleic acid-binding proteins"/>
    <property type="match status" value="1"/>
</dbReference>
<evidence type="ECO:0000256" key="4">
    <source>
        <dbReference type="ARBA" id="ARBA00035242"/>
    </source>
</evidence>
<feature type="domain" description="Large ribosomal subunit protein uL2 RNA-binding" evidence="8">
    <location>
        <begin position="42"/>
        <end position="118"/>
    </location>
</feature>
<dbReference type="InterPro" id="IPR002171">
    <property type="entry name" value="Ribosomal_uL2"/>
</dbReference>
<keyword evidence="5" id="KW-0699">rRNA-binding</keyword>
<accession>A0A0G0GAY9</accession>
<evidence type="ECO:0000313" key="10">
    <source>
        <dbReference type="Proteomes" id="UP000034849"/>
    </source>
</evidence>
<evidence type="ECO:0000313" key="9">
    <source>
        <dbReference type="EMBL" id="KKQ27112.1"/>
    </source>
</evidence>
<evidence type="ECO:0000259" key="8">
    <source>
        <dbReference type="SMART" id="SM01383"/>
    </source>
</evidence>
<dbReference type="Proteomes" id="UP000034849">
    <property type="component" value="Unassembled WGS sequence"/>
</dbReference>
<dbReference type="NCBIfam" id="TIGR01171">
    <property type="entry name" value="rplB_bact"/>
    <property type="match status" value="1"/>
</dbReference>
<dbReference type="PATRIC" id="fig|1619046.3.peg.827"/>
<dbReference type="PANTHER" id="PTHR13691:SF5">
    <property type="entry name" value="LARGE RIBOSOMAL SUBUNIT PROTEIN UL2M"/>
    <property type="match status" value="1"/>
</dbReference>
<dbReference type="InterPro" id="IPR008991">
    <property type="entry name" value="Translation_prot_SH3-like_sf"/>
</dbReference>